<dbReference type="InterPro" id="IPR016024">
    <property type="entry name" value="ARM-type_fold"/>
</dbReference>
<dbReference type="InterPro" id="IPR051970">
    <property type="entry name" value="TEL2_Regulation"/>
</dbReference>
<dbReference type="Pfam" id="PF10193">
    <property type="entry name" value="Telomere_reg-2"/>
    <property type="match status" value="1"/>
</dbReference>
<dbReference type="Proteomes" id="UP000253551">
    <property type="component" value="Unassembled WGS sequence"/>
</dbReference>
<organism evidence="3 4">
    <name type="scientific">Rhizopus stolonifer</name>
    <name type="common">Rhizopus nigricans</name>
    <dbReference type="NCBI Taxonomy" id="4846"/>
    <lineage>
        <taxon>Eukaryota</taxon>
        <taxon>Fungi</taxon>
        <taxon>Fungi incertae sedis</taxon>
        <taxon>Mucoromycota</taxon>
        <taxon>Mucoromycotina</taxon>
        <taxon>Mucoromycetes</taxon>
        <taxon>Mucorales</taxon>
        <taxon>Mucorineae</taxon>
        <taxon>Rhizopodaceae</taxon>
        <taxon>Rhizopus</taxon>
    </lineage>
</organism>
<evidence type="ECO:0000313" key="4">
    <source>
        <dbReference type="Proteomes" id="UP000253551"/>
    </source>
</evidence>
<proteinExistence type="inferred from homology"/>
<evidence type="ECO:0000313" key="3">
    <source>
        <dbReference type="EMBL" id="RCI04833.1"/>
    </source>
</evidence>
<dbReference type="PANTHER" id="PTHR15830:SF10">
    <property type="entry name" value="TELOMERE LENGTH REGULATION PROTEIN TEL2 HOMOLOG"/>
    <property type="match status" value="1"/>
</dbReference>
<dbReference type="Gene3D" id="1.25.40.720">
    <property type="entry name" value="Telomere length regulation protein 2, C-terminal domain"/>
    <property type="match status" value="2"/>
</dbReference>
<comment type="caution">
    <text evidence="3">The sequence shown here is derived from an EMBL/GenBank/DDBJ whole genome shotgun (WGS) entry which is preliminary data.</text>
</comment>
<dbReference type="EMBL" id="PJQM01000563">
    <property type="protein sequence ID" value="RCI04833.1"/>
    <property type="molecule type" value="Genomic_DNA"/>
</dbReference>
<dbReference type="InterPro" id="IPR019337">
    <property type="entry name" value="Telomere_length_regulation_dom"/>
</dbReference>
<dbReference type="SUPFAM" id="SSF48371">
    <property type="entry name" value="ARM repeat"/>
    <property type="match status" value="1"/>
</dbReference>
<keyword evidence="4" id="KW-1185">Reference proteome</keyword>
<comment type="similarity">
    <text evidence="1">Belongs to the TEL2 family.</text>
</comment>
<dbReference type="GO" id="GO:0051879">
    <property type="term" value="F:Hsp90 protein binding"/>
    <property type="evidence" value="ECO:0007669"/>
    <property type="project" value="TreeGrafter"/>
</dbReference>
<dbReference type="GO" id="GO:0005829">
    <property type="term" value="C:cytosol"/>
    <property type="evidence" value="ECO:0007669"/>
    <property type="project" value="TreeGrafter"/>
</dbReference>
<protein>
    <submittedName>
        <fullName evidence="3">Telomere binding protein</fullName>
    </submittedName>
</protein>
<accession>A0A367KRK2</accession>
<dbReference type="AlphaFoldDB" id="A0A367KRK2"/>
<evidence type="ECO:0000259" key="2">
    <source>
        <dbReference type="Pfam" id="PF10193"/>
    </source>
</evidence>
<dbReference type="GO" id="GO:0051083">
    <property type="term" value="P:'de novo' cotranslational protein folding"/>
    <property type="evidence" value="ECO:0007669"/>
    <property type="project" value="TreeGrafter"/>
</dbReference>
<dbReference type="InterPro" id="IPR038528">
    <property type="entry name" value="TEL2_C_sf"/>
</dbReference>
<sequence>MTTTQALIQQLNNLNSIQLDSLDSVLDCIQTPLEWFTSLNDSQQLMILRDSAWKKHVWKVFHDILPYWQLSLTRPPLFSTLWLESASPEIAITMIKTSLPVLLESLSDQHSLDTIEFYTAALKRLVIVAFPFYQYLERDQIAFVCSLLCSIPPRLANLLGSFDSDVFYIQWAHLIAQYPCTFSGELLGKLCRQGHQDKVMPRLLSAIVDPTPFPILFKHASTLVSADKIIQSLLEHVKHPHQLSSLLFSDLNEFLTCALIRLDKWSLANEQLARLAVAAAVHAGLEDLEPITEKVINTWSDSIFIKHASRHEKEYVTVGMLVLLGYAQNLRMGNLVKSVSFYFDQGDRATAQLGALVAEAVSSKLDKEPLNTGLLEGEPKLLEWKKIIFNAKEMAPLEPKELVKIDPLLEVESEEEELDPDATYIPQESDDEFQAYAMDEESDDEGNKRESDAKNHKKPAFIRDLVRYLQDKEDPVKLEIGLNAAENMIRQSTGNGTELEESSEELAKHLICFPETYELDNFRTLQREALIALIASVPEKVTNHVIDLMYDRNTSAGQSQVILSSITLAVRELAGCEAEAKQEPIQDLTDRLGTSLFVSKRIQVEKNKKKAVKNRLAGLAGPVFFFPLLVGWWEGAQGHKKHWIGNNSLLNERFIMTLNIIMHCSTNTPDKRSIVREYFEFALSMRYSNVTCKKALLLGIQVIVLESYKDQEALLFQDFLQELKETKDWLDGK</sequence>
<evidence type="ECO:0000256" key="1">
    <source>
        <dbReference type="ARBA" id="ARBA00006133"/>
    </source>
</evidence>
<name>A0A367KRK2_RHIST</name>
<feature type="domain" description="Telomere length regulation protein conserved" evidence="2">
    <location>
        <begin position="459"/>
        <end position="569"/>
    </location>
</feature>
<dbReference type="PANTHER" id="PTHR15830">
    <property type="entry name" value="TELOMERE LENGTH REGULATION PROTEIN TEL2 FAMILY MEMBER"/>
    <property type="match status" value="1"/>
</dbReference>
<dbReference type="STRING" id="4846.A0A367KRK2"/>
<dbReference type="OrthoDB" id="10258062at2759"/>
<dbReference type="GO" id="GO:0042162">
    <property type="term" value="F:telomeric DNA binding"/>
    <property type="evidence" value="ECO:0007669"/>
    <property type="project" value="TreeGrafter"/>
</dbReference>
<reference evidence="3 4" key="1">
    <citation type="journal article" date="2018" name="G3 (Bethesda)">
        <title>Phylogenetic and Phylogenomic Definition of Rhizopus Species.</title>
        <authorList>
            <person name="Gryganskyi A.P."/>
            <person name="Golan J."/>
            <person name="Dolatabadi S."/>
            <person name="Mondo S."/>
            <person name="Robb S."/>
            <person name="Idnurm A."/>
            <person name="Muszewska A."/>
            <person name="Steczkiewicz K."/>
            <person name="Masonjones S."/>
            <person name="Liao H.L."/>
            <person name="Gajdeczka M.T."/>
            <person name="Anike F."/>
            <person name="Vuek A."/>
            <person name="Anishchenko I.M."/>
            <person name="Voigt K."/>
            <person name="de Hoog G.S."/>
            <person name="Smith M.E."/>
            <person name="Heitman J."/>
            <person name="Vilgalys R."/>
            <person name="Stajich J.E."/>
        </authorList>
    </citation>
    <scope>NUCLEOTIDE SEQUENCE [LARGE SCALE GENOMIC DNA]</scope>
    <source>
        <strain evidence="3 4">LSU 92-RS-03</strain>
    </source>
</reference>
<gene>
    <name evidence="3" type="primary">TEL2</name>
    <name evidence="3" type="ORF">CU098_007949</name>
</gene>